<dbReference type="PANTHER" id="PTHR36565:SF1">
    <property type="entry name" value="UPF0332 PROTEIN TM_1000"/>
    <property type="match status" value="1"/>
</dbReference>
<evidence type="ECO:0000313" key="3">
    <source>
        <dbReference type="EMBL" id="QTA86301.1"/>
    </source>
</evidence>
<evidence type="ECO:0000259" key="2">
    <source>
        <dbReference type="Pfam" id="PF05168"/>
    </source>
</evidence>
<proteinExistence type="inferred from homology"/>
<protein>
    <submittedName>
        <fullName evidence="3">HEPN domain-containing protein</fullName>
    </submittedName>
</protein>
<dbReference type="PANTHER" id="PTHR36565">
    <property type="entry name" value="UPF0332 PROTEIN TM_1000"/>
    <property type="match status" value="1"/>
</dbReference>
<evidence type="ECO:0000256" key="1">
    <source>
        <dbReference type="ARBA" id="ARBA00038248"/>
    </source>
</evidence>
<dbReference type="EMBL" id="CP061800">
    <property type="protein sequence ID" value="QTA86301.1"/>
    <property type="molecule type" value="Genomic_DNA"/>
</dbReference>
<dbReference type="RefSeq" id="WP_207681994.1">
    <property type="nucleotide sequence ID" value="NZ_CP061800.1"/>
</dbReference>
<name>A0A975BJ62_9BACT</name>
<comment type="similarity">
    <text evidence="1">Belongs to the UPF0332 family.</text>
</comment>
<dbReference type="AlphaFoldDB" id="A0A975BJ62"/>
<dbReference type="Proteomes" id="UP000663722">
    <property type="component" value="Chromosome"/>
</dbReference>
<keyword evidence="4" id="KW-1185">Reference proteome</keyword>
<dbReference type="Pfam" id="PF05168">
    <property type="entry name" value="HEPN"/>
    <property type="match status" value="1"/>
</dbReference>
<dbReference type="KEGG" id="dmm:dnm_023220"/>
<dbReference type="InterPro" id="IPR052226">
    <property type="entry name" value="UPF0332_toxin"/>
</dbReference>
<feature type="domain" description="HEPN" evidence="2">
    <location>
        <begin position="14"/>
        <end position="122"/>
    </location>
</feature>
<organism evidence="3 4">
    <name type="scientific">Desulfonema magnum</name>
    <dbReference type="NCBI Taxonomy" id="45655"/>
    <lineage>
        <taxon>Bacteria</taxon>
        <taxon>Pseudomonadati</taxon>
        <taxon>Thermodesulfobacteriota</taxon>
        <taxon>Desulfobacteria</taxon>
        <taxon>Desulfobacterales</taxon>
        <taxon>Desulfococcaceae</taxon>
        <taxon>Desulfonema</taxon>
    </lineage>
</organism>
<evidence type="ECO:0000313" key="4">
    <source>
        <dbReference type="Proteomes" id="UP000663722"/>
    </source>
</evidence>
<dbReference type="InterPro" id="IPR007842">
    <property type="entry name" value="HEPN_dom"/>
</dbReference>
<accession>A0A975BJ62</accession>
<sequence length="127" mass="15096">MTHSQDDLIRYRPDRAKEALEEAQVMANTDHWKTCINRLYYACFYAVSALLLKNGFSLSKHTGVQAYFNREFVVTGIIPKEYGRLYNLLFKHRQQSDYEDFFSVDEDIVKQWMRQSEAFVEIIIRTI</sequence>
<gene>
    <name evidence="3" type="ORF">dnm_023220</name>
</gene>
<dbReference type="Gene3D" id="1.20.120.330">
    <property type="entry name" value="Nucleotidyltransferases domain 2"/>
    <property type="match status" value="1"/>
</dbReference>
<reference evidence="3" key="1">
    <citation type="journal article" date="2021" name="Microb. Physiol.">
        <title>Proteogenomic Insights into the Physiology of Marine, Sulfate-Reducing, Filamentous Desulfonema limicola and Desulfonema magnum.</title>
        <authorList>
            <person name="Schnaars V."/>
            <person name="Wohlbrand L."/>
            <person name="Scheve S."/>
            <person name="Hinrichs C."/>
            <person name="Reinhardt R."/>
            <person name="Rabus R."/>
        </authorList>
    </citation>
    <scope>NUCLEOTIDE SEQUENCE</scope>
    <source>
        <strain evidence="3">4be13</strain>
    </source>
</reference>